<dbReference type="PATRIC" id="fig|999408.3.peg.5607"/>
<dbReference type="GO" id="GO:0016740">
    <property type="term" value="F:transferase activity"/>
    <property type="evidence" value="ECO:0007669"/>
    <property type="project" value="UniProtKB-ARBA"/>
</dbReference>
<evidence type="ECO:0000256" key="9">
    <source>
        <dbReference type="ARBA" id="ARBA00023146"/>
    </source>
</evidence>
<feature type="domain" description="Aminoacyl-transfer RNA synthetases class-II family profile" evidence="14">
    <location>
        <begin position="180"/>
        <end position="491"/>
    </location>
</feature>
<dbReference type="InterPro" id="IPR045864">
    <property type="entry name" value="aa-tRNA-synth_II/BPL/LPL"/>
</dbReference>
<keyword evidence="3 11" id="KW-0436">Ligase</keyword>
<dbReference type="Proteomes" id="UP000013085">
    <property type="component" value="Unassembled WGS sequence"/>
</dbReference>
<dbReference type="GO" id="GO:0006430">
    <property type="term" value="P:lysyl-tRNA aminoacylation"/>
    <property type="evidence" value="ECO:0007669"/>
    <property type="project" value="UniProtKB-UniRule"/>
</dbReference>
<evidence type="ECO:0000256" key="13">
    <source>
        <dbReference type="RuleBase" id="RU000336"/>
    </source>
</evidence>
<dbReference type="EMBL" id="AGYR01000068">
    <property type="protein sequence ID" value="ENZ07359.1"/>
    <property type="molecule type" value="Genomic_DNA"/>
</dbReference>
<keyword evidence="2 12" id="KW-0820">tRNA-binding</keyword>
<dbReference type="Gene3D" id="3.30.930.10">
    <property type="entry name" value="Bira Bifunctional Protein, Domain 2"/>
    <property type="match status" value="1"/>
</dbReference>
<feature type="domain" description="TRNA-binding" evidence="15">
    <location>
        <begin position="543"/>
        <end position="648"/>
    </location>
</feature>
<evidence type="ECO:0000259" key="15">
    <source>
        <dbReference type="PROSITE" id="PS50886"/>
    </source>
</evidence>
<evidence type="ECO:0000256" key="1">
    <source>
        <dbReference type="ARBA" id="ARBA00008226"/>
    </source>
</evidence>
<keyword evidence="6 11" id="KW-0067">ATP-binding</keyword>
<dbReference type="InterPro" id="IPR018149">
    <property type="entry name" value="Lys-tRNA-synth_II_C"/>
</dbReference>
<keyword evidence="9 11" id="KW-0030">Aminoacyl-tRNA synthetase</keyword>
<keyword evidence="4 11" id="KW-0479">Metal-binding</keyword>
<feature type="binding site" evidence="11">
    <location>
        <position position="414"/>
    </location>
    <ligand>
        <name>Mg(2+)</name>
        <dbReference type="ChEBI" id="CHEBI:18420"/>
        <label>1</label>
    </ligand>
</feature>
<evidence type="ECO:0000259" key="14">
    <source>
        <dbReference type="PROSITE" id="PS50862"/>
    </source>
</evidence>
<evidence type="ECO:0000256" key="3">
    <source>
        <dbReference type="ARBA" id="ARBA00022598"/>
    </source>
</evidence>
<keyword evidence="8 11" id="KW-0648">Protein biosynthesis</keyword>
<dbReference type="GO" id="GO:0005829">
    <property type="term" value="C:cytosol"/>
    <property type="evidence" value="ECO:0007669"/>
    <property type="project" value="TreeGrafter"/>
</dbReference>
<dbReference type="InterPro" id="IPR002547">
    <property type="entry name" value="tRNA-bd_dom"/>
</dbReference>
<sequence>MGEQQKVKQADTDLNHVLKARRDKLAELQAAGKDPFQITKYDVTAHSMDIKDNYEQWEGKEAAIAGRMMFKRVMGKASFCNVQDLKGSIQVYVARDSVGEESYKDFKKMDIGDIVGVKGKAFTTKTGEISIHAAEVTLLSKSLQVLPEKFHGLTDTDMRYRQRYVDLIMNAEVKDTFIKRSRILAAIRKYLGGEGFMEVETPMLVSNAGGAAARPFETHFNALDEDFKLRISLELYLKRLIVGGLERVYEIGRVFRNEGLDTRHNPEFTLMELYQAYTDYNGMMDLTEKLYRFVAQEVLGTTTITYKGVEMDLGKPFARITMVDAVKKYAGVDFDQIHTLEEARAIAKEKGVEFEGRHKKGDILNLFFEEFAEEHLVQPTFVLDHPVEISPLTKKKPGNPDYVERFEFFMNGWEMANAYSEINDPIDQRERFRAQEELLAQGDEEANHTDEDFLNALEVGMPPTGGIGFGIDRMIMLLTDSPAIRDVLLFPTMKSLDGVNKKNDVNNTASEAPEKNVKTESEKIDFSKVKVEPLFEEFVDFDTFSKSDFRAVKVKECVAVPKSKKLLQFTLDDGTGTDRTILSGIHSFYEPEELVGKTLIAITNLPPRAMMGIDSCGMLLSAIHEEEGEEKLHLLMVDDHIPAGAKLY</sequence>
<feature type="binding site" evidence="11">
    <location>
        <position position="414"/>
    </location>
    <ligand>
        <name>Mg(2+)</name>
        <dbReference type="ChEBI" id="CHEBI:18420"/>
        <label>2</label>
    </ligand>
</feature>
<dbReference type="Pfam" id="PF01588">
    <property type="entry name" value="tRNA_bind"/>
    <property type="match status" value="1"/>
</dbReference>
<keyword evidence="11 13" id="KW-0460">Magnesium</keyword>
<dbReference type="Gene3D" id="2.40.50.140">
    <property type="entry name" value="Nucleic acid-binding proteins"/>
    <property type="match status" value="2"/>
</dbReference>
<dbReference type="GO" id="GO:0005524">
    <property type="term" value="F:ATP binding"/>
    <property type="evidence" value="ECO:0007669"/>
    <property type="project" value="UniProtKB-UniRule"/>
</dbReference>
<dbReference type="HAMAP" id="MF_00252">
    <property type="entry name" value="Lys_tRNA_synth_class2"/>
    <property type="match status" value="1"/>
</dbReference>
<comment type="subcellular location">
    <subcellularLocation>
        <location evidence="11">Cytoplasm</location>
    </subcellularLocation>
</comment>
<dbReference type="InterPro" id="IPR004364">
    <property type="entry name" value="Aa-tRNA-synt_II"/>
</dbReference>
<evidence type="ECO:0000256" key="5">
    <source>
        <dbReference type="ARBA" id="ARBA00022741"/>
    </source>
</evidence>
<keyword evidence="11" id="KW-0963">Cytoplasm</keyword>
<dbReference type="SUPFAM" id="SSF50249">
    <property type="entry name" value="Nucleic acid-binding proteins"/>
    <property type="match status" value="2"/>
</dbReference>
<evidence type="ECO:0000256" key="11">
    <source>
        <dbReference type="HAMAP-Rule" id="MF_00252"/>
    </source>
</evidence>
<dbReference type="EC" id="6.1.1.6" evidence="11"/>
<protein>
    <recommendedName>
        <fullName evidence="11">Lysine--tRNA ligase</fullName>
        <ecNumber evidence="11">6.1.1.6</ecNumber>
    </recommendedName>
    <alternativeName>
        <fullName evidence="11">Lysyl-tRNA synthetase</fullName>
        <shortName evidence="11">LysRS</shortName>
    </alternativeName>
</protein>
<evidence type="ECO:0000256" key="7">
    <source>
        <dbReference type="ARBA" id="ARBA00022884"/>
    </source>
</evidence>
<feature type="binding site" evidence="11">
    <location>
        <position position="407"/>
    </location>
    <ligand>
        <name>Mg(2+)</name>
        <dbReference type="ChEBI" id="CHEBI:18420"/>
        <label>1</label>
    </ligand>
</feature>
<dbReference type="InterPro" id="IPR012340">
    <property type="entry name" value="NA-bd_OB-fold"/>
</dbReference>
<evidence type="ECO:0000256" key="4">
    <source>
        <dbReference type="ARBA" id="ARBA00022723"/>
    </source>
</evidence>
<dbReference type="PANTHER" id="PTHR42918:SF15">
    <property type="entry name" value="LYSINE--TRNA LIGASE, CHLOROPLASTIC_MITOCHONDRIAL"/>
    <property type="match status" value="1"/>
</dbReference>
<dbReference type="CDD" id="cd04322">
    <property type="entry name" value="LysRS_N"/>
    <property type="match status" value="1"/>
</dbReference>
<evidence type="ECO:0000256" key="6">
    <source>
        <dbReference type="ARBA" id="ARBA00022840"/>
    </source>
</evidence>
<dbReference type="AlphaFoldDB" id="A0A0E2H2Y7"/>
<accession>A0A0E2H2Y7</accession>
<dbReference type="CDD" id="cd00775">
    <property type="entry name" value="LysRS_core"/>
    <property type="match status" value="1"/>
</dbReference>
<keyword evidence="7 12" id="KW-0694">RNA-binding</keyword>
<evidence type="ECO:0000256" key="2">
    <source>
        <dbReference type="ARBA" id="ARBA00022555"/>
    </source>
</evidence>
<comment type="similarity">
    <text evidence="1 11">Belongs to the class-II aminoacyl-tRNA synthetase family.</text>
</comment>
<comment type="caution">
    <text evidence="16">The sequence shown here is derived from an EMBL/GenBank/DDBJ whole genome shotgun (WGS) entry which is preliminary data.</text>
</comment>
<evidence type="ECO:0000256" key="8">
    <source>
        <dbReference type="ARBA" id="ARBA00022917"/>
    </source>
</evidence>
<dbReference type="PANTHER" id="PTHR42918">
    <property type="entry name" value="LYSYL-TRNA SYNTHETASE"/>
    <property type="match status" value="1"/>
</dbReference>
<dbReference type="GO" id="GO:0000049">
    <property type="term" value="F:tRNA binding"/>
    <property type="evidence" value="ECO:0007669"/>
    <property type="project" value="UniProtKB-UniRule"/>
</dbReference>
<reference evidence="16 17" key="1">
    <citation type="submission" date="2013-01" db="EMBL/GenBank/DDBJ databases">
        <title>The Genome Sequence of Clostridium clostridioforme 90A8.</title>
        <authorList>
            <consortium name="The Broad Institute Genome Sequencing Platform"/>
            <person name="Earl A."/>
            <person name="Ward D."/>
            <person name="Feldgarden M."/>
            <person name="Gevers D."/>
            <person name="Courvalin P."/>
            <person name="Lambert T."/>
            <person name="Walker B."/>
            <person name="Young S.K."/>
            <person name="Zeng Q."/>
            <person name="Gargeya S."/>
            <person name="Fitzgerald M."/>
            <person name="Haas B."/>
            <person name="Abouelleil A."/>
            <person name="Alvarado L."/>
            <person name="Arachchi H.M."/>
            <person name="Berlin A.M."/>
            <person name="Chapman S.B."/>
            <person name="Dewar J."/>
            <person name="Goldberg J."/>
            <person name="Griggs A."/>
            <person name="Gujja S."/>
            <person name="Hansen M."/>
            <person name="Howarth C."/>
            <person name="Imamovic A."/>
            <person name="Larimer J."/>
            <person name="McCowan C."/>
            <person name="Murphy C."/>
            <person name="Neiman D."/>
            <person name="Pearson M."/>
            <person name="Priest M."/>
            <person name="Roberts A."/>
            <person name="Saif S."/>
            <person name="Shea T."/>
            <person name="Sisk P."/>
            <person name="Sykes S."/>
            <person name="Wortman J."/>
            <person name="Nusbaum C."/>
            <person name="Birren B."/>
        </authorList>
    </citation>
    <scope>NUCLEOTIDE SEQUENCE [LARGE SCALE GENOMIC DNA]</scope>
    <source>
        <strain evidence="16 17">90A8</strain>
    </source>
</reference>
<dbReference type="NCBIfam" id="NF001756">
    <property type="entry name" value="PRK00484.1"/>
    <property type="match status" value="1"/>
</dbReference>
<name>A0A0E2H2Y7_9FIRM</name>
<proteinExistence type="inferred from homology"/>
<dbReference type="PRINTS" id="PR00982">
    <property type="entry name" value="TRNASYNTHLYS"/>
</dbReference>
<dbReference type="SUPFAM" id="SSF55681">
    <property type="entry name" value="Class II aaRS and biotin synthetases"/>
    <property type="match status" value="1"/>
</dbReference>
<evidence type="ECO:0000313" key="16">
    <source>
        <dbReference type="EMBL" id="ENZ07359.1"/>
    </source>
</evidence>
<dbReference type="InterPro" id="IPR044136">
    <property type="entry name" value="Lys-tRNA-ligase_II_N"/>
</dbReference>
<dbReference type="NCBIfam" id="TIGR00499">
    <property type="entry name" value="lysS_bact"/>
    <property type="match status" value="1"/>
</dbReference>
<dbReference type="InterPro" id="IPR006195">
    <property type="entry name" value="aa-tRNA-synth_II"/>
</dbReference>
<dbReference type="GO" id="GO:0140096">
    <property type="term" value="F:catalytic activity, acting on a protein"/>
    <property type="evidence" value="ECO:0007669"/>
    <property type="project" value="UniProtKB-ARBA"/>
</dbReference>
<dbReference type="FunFam" id="2.40.50.140:FF:000024">
    <property type="entry name" value="Lysine--tRNA ligase"/>
    <property type="match status" value="1"/>
</dbReference>
<dbReference type="Pfam" id="PF01336">
    <property type="entry name" value="tRNA_anti-codon"/>
    <property type="match status" value="1"/>
</dbReference>
<dbReference type="GO" id="GO:0000287">
    <property type="term" value="F:magnesium ion binding"/>
    <property type="evidence" value="ECO:0007669"/>
    <property type="project" value="UniProtKB-UniRule"/>
</dbReference>
<keyword evidence="5 11" id="KW-0547">Nucleotide-binding</keyword>
<dbReference type="RefSeq" id="WP_002594657.1">
    <property type="nucleotide sequence ID" value="NZ_KB850993.1"/>
</dbReference>
<dbReference type="GO" id="GO:0004824">
    <property type="term" value="F:lysine-tRNA ligase activity"/>
    <property type="evidence" value="ECO:0007669"/>
    <property type="project" value="UniProtKB-UniRule"/>
</dbReference>
<dbReference type="PROSITE" id="PS50886">
    <property type="entry name" value="TRBD"/>
    <property type="match status" value="1"/>
</dbReference>
<dbReference type="InterPro" id="IPR002313">
    <property type="entry name" value="Lys-tRNA-ligase_II"/>
</dbReference>
<dbReference type="Pfam" id="PF00152">
    <property type="entry name" value="tRNA-synt_2"/>
    <property type="match status" value="1"/>
</dbReference>
<comment type="cofactor">
    <cofactor evidence="11 13">
        <name>Mg(2+)</name>
        <dbReference type="ChEBI" id="CHEBI:18420"/>
    </cofactor>
    <text evidence="11 13">Binds 3 Mg(2+) ions per subunit.</text>
</comment>
<comment type="subunit">
    <text evidence="11">Homodimer.</text>
</comment>
<dbReference type="PROSITE" id="PS50862">
    <property type="entry name" value="AA_TRNA_LIGASE_II"/>
    <property type="match status" value="1"/>
</dbReference>
<evidence type="ECO:0000313" key="17">
    <source>
        <dbReference type="Proteomes" id="UP000013085"/>
    </source>
</evidence>
<organism evidence="16 17">
    <name type="scientific">[Clostridium] clostridioforme 90A8</name>
    <dbReference type="NCBI Taxonomy" id="999408"/>
    <lineage>
        <taxon>Bacteria</taxon>
        <taxon>Bacillati</taxon>
        <taxon>Bacillota</taxon>
        <taxon>Clostridia</taxon>
        <taxon>Lachnospirales</taxon>
        <taxon>Lachnospiraceae</taxon>
        <taxon>Enterocloster</taxon>
    </lineage>
</organism>
<gene>
    <name evidence="11" type="primary">lysS</name>
    <name evidence="16" type="ORF">HMPREF1090_05212</name>
</gene>
<dbReference type="InterPro" id="IPR004365">
    <property type="entry name" value="NA-bd_OB_tRNA"/>
</dbReference>
<dbReference type="HOGENOM" id="CLU_008255_6_1_9"/>
<evidence type="ECO:0000256" key="12">
    <source>
        <dbReference type="PROSITE-ProRule" id="PRU00209"/>
    </source>
</evidence>
<evidence type="ECO:0000256" key="10">
    <source>
        <dbReference type="ARBA" id="ARBA00048573"/>
    </source>
</evidence>
<comment type="catalytic activity">
    <reaction evidence="10 11 13">
        <text>tRNA(Lys) + L-lysine + ATP = L-lysyl-tRNA(Lys) + AMP + diphosphate</text>
        <dbReference type="Rhea" id="RHEA:20792"/>
        <dbReference type="Rhea" id="RHEA-COMP:9696"/>
        <dbReference type="Rhea" id="RHEA-COMP:9697"/>
        <dbReference type="ChEBI" id="CHEBI:30616"/>
        <dbReference type="ChEBI" id="CHEBI:32551"/>
        <dbReference type="ChEBI" id="CHEBI:33019"/>
        <dbReference type="ChEBI" id="CHEBI:78442"/>
        <dbReference type="ChEBI" id="CHEBI:78529"/>
        <dbReference type="ChEBI" id="CHEBI:456215"/>
        <dbReference type="EC" id="6.1.1.6"/>
    </reaction>
</comment>